<name>A0A9Q5NC26_SANBA</name>
<feature type="region of interest" description="Disordered" evidence="1">
    <location>
        <begin position="259"/>
        <end position="287"/>
    </location>
</feature>
<feature type="region of interest" description="Disordered" evidence="1">
    <location>
        <begin position="1"/>
        <end position="25"/>
    </location>
</feature>
<gene>
    <name evidence="2" type="ORF">A7U60_g4740</name>
</gene>
<dbReference type="AlphaFoldDB" id="A0A9Q5NC26"/>
<dbReference type="Proteomes" id="UP000757232">
    <property type="component" value="Unassembled WGS sequence"/>
</dbReference>
<reference evidence="2" key="1">
    <citation type="submission" date="2016-06" db="EMBL/GenBank/DDBJ databases">
        <title>Draft Genome sequence of the fungus Inonotus baumii.</title>
        <authorList>
            <person name="Zhu H."/>
            <person name="Lin W."/>
        </authorList>
    </citation>
    <scope>NUCLEOTIDE SEQUENCE</scope>
    <source>
        <strain evidence="2">821</strain>
    </source>
</reference>
<proteinExistence type="predicted"/>
<evidence type="ECO:0000313" key="3">
    <source>
        <dbReference type="Proteomes" id="UP000757232"/>
    </source>
</evidence>
<comment type="caution">
    <text evidence="2">The sequence shown here is derived from an EMBL/GenBank/DDBJ whole genome shotgun (WGS) entry which is preliminary data.</text>
</comment>
<feature type="compositionally biased region" description="Polar residues" evidence="1">
    <location>
        <begin position="333"/>
        <end position="356"/>
    </location>
</feature>
<keyword evidence="3" id="KW-1185">Reference proteome</keyword>
<organism evidence="2 3">
    <name type="scientific">Sanghuangporus baumii</name>
    <name type="common">Phellinus baumii</name>
    <dbReference type="NCBI Taxonomy" id="108892"/>
    <lineage>
        <taxon>Eukaryota</taxon>
        <taxon>Fungi</taxon>
        <taxon>Dikarya</taxon>
        <taxon>Basidiomycota</taxon>
        <taxon>Agaricomycotina</taxon>
        <taxon>Agaricomycetes</taxon>
        <taxon>Hymenochaetales</taxon>
        <taxon>Hymenochaetaceae</taxon>
        <taxon>Sanghuangporus</taxon>
    </lineage>
</organism>
<evidence type="ECO:0000313" key="2">
    <source>
        <dbReference type="EMBL" id="OCB88114.1"/>
    </source>
</evidence>
<sequence>MYCRHPARSATVSQTAPVETDPGVARLDGSYSSTSEVLEHALSPHPKVVKTPTTLLEDMGIPEPYERQCGKPQIPRVNTYLLPQQRVSFLLEDTFPNPTITVLAYNILSWFGPHYISPQIDYLATFTAIPQPSQQDQRMAGTHNDPAPTSAQKVSYLQLTEVLQKESKQPIPGTQTWDIGTFGMNSNSLDRSKRKRSRGKQSSPRYANASSREEMINISSRRHHNDTFQDSVIPLAVAHANAEASNLHRAAQNLTTPSNLHQSFGQAADSMSGSASSVRFPPATSLADTSQACEELRMQPDQSTSANRNALQLDLFAETGGAIHSSADGAFSWSESSTGNQSMITSEKRQYSGSPSVPNPSPECRHSLVPVLALRWPSVKNDGPYMTGWFASDINDQGSSLETQFSTNGVPNITVVSPDERSIQSIPPPDMHTMDHRSQMNALPPLSIPAYTHLREPQSSIPGSASSSGSSELFSTPESAMSYSFPSPYSDVEFINDSFLASHMYPTQY</sequence>
<evidence type="ECO:0000256" key="1">
    <source>
        <dbReference type="SAM" id="MobiDB-lite"/>
    </source>
</evidence>
<feature type="region of interest" description="Disordered" evidence="1">
    <location>
        <begin position="165"/>
        <end position="213"/>
    </location>
</feature>
<dbReference type="EMBL" id="LNZH02000184">
    <property type="protein sequence ID" value="OCB88114.1"/>
    <property type="molecule type" value="Genomic_DNA"/>
</dbReference>
<protein>
    <submittedName>
        <fullName evidence="2">Uncharacterized protein</fullName>
    </submittedName>
</protein>
<feature type="compositionally biased region" description="Polar residues" evidence="1">
    <location>
        <begin position="259"/>
        <end position="277"/>
    </location>
</feature>
<accession>A0A9Q5NC26</accession>
<feature type="region of interest" description="Disordered" evidence="1">
    <location>
        <begin position="327"/>
        <end position="363"/>
    </location>
</feature>